<evidence type="ECO:0000313" key="2">
    <source>
        <dbReference type="Proteomes" id="UP000507470"/>
    </source>
</evidence>
<dbReference type="GO" id="GO:0043124">
    <property type="term" value="P:negative regulation of canonical NF-kappaB signal transduction"/>
    <property type="evidence" value="ECO:0007669"/>
    <property type="project" value="TreeGrafter"/>
</dbReference>
<dbReference type="GO" id="GO:0046330">
    <property type="term" value="P:positive regulation of JNK cascade"/>
    <property type="evidence" value="ECO:0007669"/>
    <property type="project" value="TreeGrafter"/>
</dbReference>
<accession>A0A6J8E8A9</accession>
<dbReference type="AlphaFoldDB" id="A0A6J8E8A9"/>
<protein>
    <submittedName>
        <fullName evidence="1">MAPKBP1</fullName>
    </submittedName>
</protein>
<organism evidence="1 2">
    <name type="scientific">Mytilus coruscus</name>
    <name type="common">Sea mussel</name>
    <dbReference type="NCBI Taxonomy" id="42192"/>
    <lineage>
        <taxon>Eukaryota</taxon>
        <taxon>Metazoa</taxon>
        <taxon>Spiralia</taxon>
        <taxon>Lophotrochozoa</taxon>
        <taxon>Mollusca</taxon>
        <taxon>Bivalvia</taxon>
        <taxon>Autobranchia</taxon>
        <taxon>Pteriomorphia</taxon>
        <taxon>Mytilida</taxon>
        <taxon>Mytiloidea</taxon>
        <taxon>Mytilidae</taxon>
        <taxon>Mytilinae</taxon>
        <taxon>Mytilus</taxon>
    </lineage>
</organism>
<dbReference type="EMBL" id="CACVKT020008665">
    <property type="protein sequence ID" value="CAC5416640.1"/>
    <property type="molecule type" value="Genomic_DNA"/>
</dbReference>
<sequence>MTAAADYIFIGCANGQSTTSSYLGVDVASALNPSQMVSQKKDAKYPDTIGIVYDDWNKKTSLPIQEDQKQILPHGSFITCSCDDTVMIWNLDPHMKDMNIYKRNIFSQELMKVIYTDPSLNYLRDVNYNPAGASGDRIGNIRIHDLELNPTRDSYNRGP</sequence>
<dbReference type="PANTHER" id="PTHR44813:SF1">
    <property type="entry name" value="MITOGEN-ACTIVATED PROTEIN KINASE-BINDING PROTEIN 1"/>
    <property type="match status" value="1"/>
</dbReference>
<evidence type="ECO:0000313" key="1">
    <source>
        <dbReference type="EMBL" id="CAC5416640.1"/>
    </source>
</evidence>
<dbReference type="Proteomes" id="UP000507470">
    <property type="component" value="Unassembled WGS sequence"/>
</dbReference>
<proteinExistence type="predicted"/>
<keyword evidence="2" id="KW-1185">Reference proteome</keyword>
<name>A0A6J8E8A9_MYTCO</name>
<gene>
    <name evidence="1" type="ORF">MCOR_49235</name>
</gene>
<dbReference type="OrthoDB" id="6154712at2759"/>
<dbReference type="PANTHER" id="PTHR44813">
    <property type="entry name" value="MITOGEN-ACTIVATED PROTEIN KINASE-BINDING PROTEIN 1"/>
    <property type="match status" value="1"/>
</dbReference>
<dbReference type="GO" id="GO:0005737">
    <property type="term" value="C:cytoplasm"/>
    <property type="evidence" value="ECO:0007669"/>
    <property type="project" value="TreeGrafter"/>
</dbReference>
<dbReference type="InterPro" id="IPR055292">
    <property type="entry name" value="MABP1"/>
</dbReference>
<reference evidence="1 2" key="1">
    <citation type="submission" date="2020-06" db="EMBL/GenBank/DDBJ databases">
        <authorList>
            <person name="Li R."/>
            <person name="Bekaert M."/>
        </authorList>
    </citation>
    <scope>NUCLEOTIDE SEQUENCE [LARGE SCALE GENOMIC DNA]</scope>
    <source>
        <strain evidence="2">wild</strain>
    </source>
</reference>